<feature type="compositionally biased region" description="Basic and acidic residues" evidence="3">
    <location>
        <begin position="30"/>
        <end position="43"/>
    </location>
</feature>
<keyword evidence="6" id="KW-1185">Reference proteome</keyword>
<dbReference type="Proteomes" id="UP001140094">
    <property type="component" value="Unassembled WGS sequence"/>
</dbReference>
<dbReference type="InterPro" id="IPR004088">
    <property type="entry name" value="KH_dom_type_1"/>
</dbReference>
<name>A0A9W8HM49_9FUNG</name>
<dbReference type="InterPro" id="IPR036612">
    <property type="entry name" value="KH_dom_type_1_sf"/>
</dbReference>
<dbReference type="Gene3D" id="3.30.1370.10">
    <property type="entry name" value="K Homology domain, type 1"/>
    <property type="match status" value="3"/>
</dbReference>
<evidence type="ECO:0000256" key="3">
    <source>
        <dbReference type="SAM" id="MobiDB-lite"/>
    </source>
</evidence>
<dbReference type="EMBL" id="JANBUO010003966">
    <property type="protein sequence ID" value="KAJ2788897.1"/>
    <property type="molecule type" value="Genomic_DNA"/>
</dbReference>
<dbReference type="PROSITE" id="PS50084">
    <property type="entry name" value="KH_TYPE_1"/>
    <property type="match status" value="3"/>
</dbReference>
<feature type="domain" description="K Homology" evidence="4">
    <location>
        <begin position="45"/>
        <end position="115"/>
    </location>
</feature>
<dbReference type="Pfam" id="PF00013">
    <property type="entry name" value="KH_1"/>
    <property type="match status" value="3"/>
</dbReference>
<feature type="non-terminal residue" evidence="5">
    <location>
        <position position="333"/>
    </location>
</feature>
<evidence type="ECO:0000313" key="6">
    <source>
        <dbReference type="Proteomes" id="UP001140094"/>
    </source>
</evidence>
<dbReference type="InterPro" id="IPR004087">
    <property type="entry name" value="KH_dom"/>
</dbReference>
<evidence type="ECO:0000259" key="4">
    <source>
        <dbReference type="SMART" id="SM00322"/>
    </source>
</evidence>
<gene>
    <name evidence="5" type="ORF">H4R20_007283</name>
</gene>
<keyword evidence="1" id="KW-0677">Repeat</keyword>
<feature type="region of interest" description="Disordered" evidence="3">
    <location>
        <begin position="1"/>
        <end position="48"/>
    </location>
</feature>
<comment type="caution">
    <text evidence="5">The sequence shown here is derived from an EMBL/GenBank/DDBJ whole genome shotgun (WGS) entry which is preliminary data.</text>
</comment>
<evidence type="ECO:0000313" key="5">
    <source>
        <dbReference type="EMBL" id="KAJ2788897.1"/>
    </source>
</evidence>
<keyword evidence="2" id="KW-0694">RNA-binding</keyword>
<dbReference type="SMART" id="SM00322">
    <property type="entry name" value="KH"/>
    <property type="match status" value="3"/>
</dbReference>
<evidence type="ECO:0000256" key="1">
    <source>
        <dbReference type="ARBA" id="ARBA00022737"/>
    </source>
</evidence>
<sequence>ASPEANSNGRTGSRGHKRDWSDEGDGPSAGRRDSRRRMEDEGGVRQPMLAFPVPSQLSGLIIGRNGNNLRSIEQRHGVRIQFDSNDRHLPERQVSIEGPVPAAEAARQDIMSFIDRQDRMPSAASPRHHAQQMAPQQQSPPAVTIMVPSSKVGLIIGRGGESIKDIQFSTGCGVQVQPDDGRPERPIRLLGTPEQVDMARSRIMDIVAERASRNDSGGYRSNGVHPSPPQMGFPGRGGGGGGYPMPEGRGFQGDMQRPQQHMEELQIPAEAVGVVIGRGGETIKYLQQSTGTRIQVIQGSDRSGPLRPVTIEGDHAACMRARSMIEEKIESIQ</sequence>
<dbReference type="SUPFAM" id="SSF54791">
    <property type="entry name" value="Eukaryotic type KH-domain (KH-domain type I)"/>
    <property type="match status" value="3"/>
</dbReference>
<dbReference type="PANTHER" id="PTHR10288">
    <property type="entry name" value="KH DOMAIN CONTAINING RNA BINDING PROTEIN"/>
    <property type="match status" value="1"/>
</dbReference>
<dbReference type="AlphaFoldDB" id="A0A9W8HM49"/>
<dbReference type="CDD" id="cd00105">
    <property type="entry name" value="KH-I"/>
    <property type="match status" value="1"/>
</dbReference>
<dbReference type="OrthoDB" id="5204190at2759"/>
<proteinExistence type="predicted"/>
<feature type="non-terminal residue" evidence="5">
    <location>
        <position position="1"/>
    </location>
</feature>
<accession>A0A9W8HM49</accession>
<evidence type="ECO:0000256" key="2">
    <source>
        <dbReference type="PROSITE-ProRule" id="PRU00117"/>
    </source>
</evidence>
<dbReference type="GO" id="GO:0003723">
    <property type="term" value="F:RNA binding"/>
    <property type="evidence" value="ECO:0007669"/>
    <property type="project" value="UniProtKB-UniRule"/>
</dbReference>
<reference evidence="5" key="1">
    <citation type="submission" date="2022-07" db="EMBL/GenBank/DDBJ databases">
        <title>Phylogenomic reconstructions and comparative analyses of Kickxellomycotina fungi.</title>
        <authorList>
            <person name="Reynolds N.K."/>
            <person name="Stajich J.E."/>
            <person name="Barry K."/>
            <person name="Grigoriev I.V."/>
            <person name="Crous P."/>
            <person name="Smith M.E."/>
        </authorList>
    </citation>
    <scope>NUCLEOTIDE SEQUENCE</scope>
    <source>
        <strain evidence="5">NRRL 1565</strain>
    </source>
</reference>
<feature type="domain" description="K Homology" evidence="4">
    <location>
        <begin position="139"/>
        <end position="208"/>
    </location>
</feature>
<protein>
    <recommendedName>
        <fullName evidence="4">K Homology domain-containing protein</fullName>
    </recommendedName>
</protein>
<feature type="compositionally biased region" description="Polar residues" evidence="3">
    <location>
        <begin position="1"/>
        <end position="11"/>
    </location>
</feature>
<feature type="domain" description="K Homology" evidence="4">
    <location>
        <begin position="259"/>
        <end position="330"/>
    </location>
</feature>
<organism evidence="5 6">
    <name type="scientific">Coemansia guatemalensis</name>
    <dbReference type="NCBI Taxonomy" id="2761395"/>
    <lineage>
        <taxon>Eukaryota</taxon>
        <taxon>Fungi</taxon>
        <taxon>Fungi incertae sedis</taxon>
        <taxon>Zoopagomycota</taxon>
        <taxon>Kickxellomycotina</taxon>
        <taxon>Kickxellomycetes</taxon>
        <taxon>Kickxellales</taxon>
        <taxon>Kickxellaceae</taxon>
        <taxon>Coemansia</taxon>
    </lineage>
</organism>